<reference evidence="2 6" key="1">
    <citation type="journal article" date="2018" name="Nat. Biotechnol.">
        <title>A standardized bacterial taxonomy based on genome phylogeny substantially revises the tree of life.</title>
        <authorList>
            <person name="Parks D.H."/>
            <person name="Chuvochina M."/>
            <person name="Waite D.W."/>
            <person name="Rinke C."/>
            <person name="Skarshewski A."/>
            <person name="Chaumeil P.A."/>
            <person name="Hugenholtz P."/>
        </authorList>
    </citation>
    <scope>NUCLEOTIDE SEQUENCE [LARGE SCALE GENOMIC DNA]</scope>
    <source>
        <strain evidence="2">UBA9669</strain>
    </source>
</reference>
<accession>A0A3D2SKI3</accession>
<organism evidence="2 6">
    <name type="scientific">Acinetobacter ursingii</name>
    <dbReference type="NCBI Taxonomy" id="108980"/>
    <lineage>
        <taxon>Bacteria</taxon>
        <taxon>Pseudomonadati</taxon>
        <taxon>Pseudomonadota</taxon>
        <taxon>Gammaproteobacteria</taxon>
        <taxon>Moraxellales</taxon>
        <taxon>Moraxellaceae</taxon>
        <taxon>Acinetobacter</taxon>
    </lineage>
</organism>
<reference evidence="4" key="3">
    <citation type="journal article" date="2022" name="J Glob Antimicrob Resist">
        <title>Comparative analysis of IMP-4- and OXA-58-containing plasmids of three carbapenemase-producing Acinetobacter ursingii strains in the Netherlands.</title>
        <authorList>
            <person name="Hendrickx A.P.A."/>
            <person name="Schade R.P."/>
            <person name="Landman F."/>
            <person name="Bosch T."/>
            <person name="Schouls L.M."/>
            <person name="van Dijk K."/>
        </authorList>
    </citation>
    <scope>NUCLEOTIDE SEQUENCE</scope>
    <source>
        <strain evidence="4">RIVM_C010559</strain>
        <strain evidence="5">RIVM_C010761</strain>
    </source>
</reference>
<dbReference type="EMBL" id="CP089044">
    <property type="protein sequence ID" value="UYF74198.1"/>
    <property type="molecule type" value="Genomic_DNA"/>
</dbReference>
<evidence type="ECO:0000313" key="5">
    <source>
        <dbReference type="EMBL" id="UYF74198.1"/>
    </source>
</evidence>
<evidence type="ECO:0000313" key="3">
    <source>
        <dbReference type="EMBL" id="QQT85857.1"/>
    </source>
</evidence>
<feature type="transmembrane region" description="Helical" evidence="1">
    <location>
        <begin position="50"/>
        <end position="69"/>
    </location>
</feature>
<dbReference type="Proteomes" id="UP000263596">
    <property type="component" value="Unassembled WGS sequence"/>
</dbReference>
<protein>
    <submittedName>
        <fullName evidence="3">Cyd operon YbgE family protein</fullName>
    </submittedName>
    <submittedName>
        <fullName evidence="2">Cytochrome bd biosynthesis protein</fullName>
    </submittedName>
</protein>
<dbReference type="EMBL" id="CP089051">
    <property type="protein sequence ID" value="UYF73093.1"/>
    <property type="molecule type" value="Genomic_DNA"/>
</dbReference>
<feature type="transmembrane region" description="Helical" evidence="1">
    <location>
        <begin position="16"/>
        <end position="38"/>
    </location>
</feature>
<feature type="transmembrane region" description="Helical" evidence="1">
    <location>
        <begin position="75"/>
        <end position="95"/>
    </location>
</feature>
<evidence type="ECO:0000313" key="6">
    <source>
        <dbReference type="Proteomes" id="UP000263596"/>
    </source>
</evidence>
<dbReference type="AlphaFoldDB" id="A0A3D2SKI3"/>
<dbReference type="EMBL" id="DPVE01000088">
    <property type="protein sequence ID" value="HCK29533.1"/>
    <property type="molecule type" value="Genomic_DNA"/>
</dbReference>
<sequence length="98" mass="11083">MAEAVTTVKRSKAQTIAMVISFLLALPLAAVLLVHPGMMLDANGHYNHSVLMLVMLGISGGFIHGVGYIPQFWLWKWLFSPYISWPLMLIGYYLWFVK</sequence>
<reference evidence="3 7" key="2">
    <citation type="submission" date="2021-01" db="EMBL/GenBank/DDBJ databases">
        <title>FDA dAtabase for Regulatory Grade micrObial Sequences (FDA-ARGOS): Supporting development and validation of Infectious Disease Dx tests.</title>
        <authorList>
            <person name="Sproer C."/>
            <person name="Gronow S."/>
            <person name="Severitt S."/>
            <person name="Schroder I."/>
            <person name="Tallon L."/>
            <person name="Sadzewicz L."/>
            <person name="Zhao X."/>
            <person name="Boylan J."/>
            <person name="Ott S."/>
            <person name="Bowen H."/>
            <person name="Vavikolanu K."/>
            <person name="Mehta A."/>
            <person name="Aluvathingal J."/>
            <person name="Nadendla S."/>
            <person name="Lowell S."/>
            <person name="Myers T."/>
            <person name="Yan Y."/>
            <person name="Sichtig H."/>
        </authorList>
    </citation>
    <scope>NUCLEOTIDE SEQUENCE [LARGE SCALE GENOMIC DNA]</scope>
    <source>
        <strain evidence="3 7">FDAARGOS_1096</strain>
    </source>
</reference>
<keyword evidence="1" id="KW-0472">Membrane</keyword>
<evidence type="ECO:0000313" key="7">
    <source>
        <dbReference type="Proteomes" id="UP000595320"/>
    </source>
</evidence>
<gene>
    <name evidence="2" type="ORF">DHW29_04640</name>
    <name evidence="3" type="ORF">I6I53_13335</name>
    <name evidence="5" type="ORF">LSO58_09945</name>
    <name evidence="4" type="ORF">LSO60_07555</name>
</gene>
<dbReference type="RefSeq" id="WP_004989293.1">
    <property type="nucleotide sequence ID" value="NZ_AP018824.1"/>
</dbReference>
<dbReference type="GeneID" id="66212365"/>
<dbReference type="Proteomes" id="UP001164064">
    <property type="component" value="Chromosome"/>
</dbReference>
<dbReference type="InterPro" id="IPR011846">
    <property type="entry name" value="Cyd_oper_YbgE"/>
</dbReference>
<dbReference type="Proteomes" id="UP000595320">
    <property type="component" value="Chromosome"/>
</dbReference>
<evidence type="ECO:0000256" key="1">
    <source>
        <dbReference type="SAM" id="Phobius"/>
    </source>
</evidence>
<dbReference type="EMBL" id="CP068176">
    <property type="protein sequence ID" value="QQT85857.1"/>
    <property type="molecule type" value="Genomic_DNA"/>
</dbReference>
<proteinExistence type="predicted"/>
<keyword evidence="1" id="KW-1133">Transmembrane helix</keyword>
<name>A0A3D2SKI3_9GAMM</name>
<evidence type="ECO:0000313" key="2">
    <source>
        <dbReference type="EMBL" id="HCK29533.1"/>
    </source>
</evidence>
<keyword evidence="1" id="KW-0812">Transmembrane</keyword>
<dbReference type="Proteomes" id="UP001164081">
    <property type="component" value="Chromosome"/>
</dbReference>
<evidence type="ECO:0000313" key="4">
    <source>
        <dbReference type="EMBL" id="UYF73093.1"/>
    </source>
</evidence>
<dbReference type="Pfam" id="PF09600">
    <property type="entry name" value="Cyd_oper_YbgE"/>
    <property type="match status" value="1"/>
</dbReference>